<dbReference type="PRINTS" id="PR00410">
    <property type="entry name" value="PHEHYDRXLASE"/>
</dbReference>
<name>A0A916XDR7_9ACTN</name>
<comment type="caution">
    <text evidence="11">The sequence shown here is derived from an EMBL/GenBank/DDBJ whole genome shotgun (WGS) entry which is preliminary data.</text>
</comment>
<evidence type="ECO:0000256" key="5">
    <source>
        <dbReference type="ARBA" id="ARBA00022827"/>
    </source>
</evidence>
<dbReference type="CDD" id="cd00207">
    <property type="entry name" value="fer2"/>
    <property type="match status" value="1"/>
</dbReference>
<keyword evidence="8" id="KW-0411">Iron-sulfur</keyword>
<comment type="cofactor">
    <cofactor evidence="1">
        <name>FAD</name>
        <dbReference type="ChEBI" id="CHEBI:57692"/>
    </cofactor>
</comment>
<dbReference type="Pfam" id="PF00175">
    <property type="entry name" value="NAD_binding_1"/>
    <property type="match status" value="1"/>
</dbReference>
<dbReference type="InterPro" id="IPR036010">
    <property type="entry name" value="2Fe-2S_ferredoxin-like_sf"/>
</dbReference>
<dbReference type="GO" id="GO:0051537">
    <property type="term" value="F:2 iron, 2 sulfur cluster binding"/>
    <property type="evidence" value="ECO:0007669"/>
    <property type="project" value="UniProtKB-KW"/>
</dbReference>
<organism evidence="11 12">
    <name type="scientific">Hoyosella rhizosphaerae</name>
    <dbReference type="NCBI Taxonomy" id="1755582"/>
    <lineage>
        <taxon>Bacteria</taxon>
        <taxon>Bacillati</taxon>
        <taxon>Actinomycetota</taxon>
        <taxon>Actinomycetes</taxon>
        <taxon>Mycobacteriales</taxon>
        <taxon>Hoyosellaceae</taxon>
        <taxon>Hoyosella</taxon>
    </lineage>
</organism>
<dbReference type="Proteomes" id="UP000641514">
    <property type="component" value="Unassembled WGS sequence"/>
</dbReference>
<feature type="domain" description="FAD-binding FR-type" evidence="10">
    <location>
        <begin position="51"/>
        <end position="155"/>
    </location>
</feature>
<dbReference type="SUPFAM" id="SSF52343">
    <property type="entry name" value="Ferredoxin reductase-like, C-terminal NADP-linked domain"/>
    <property type="match status" value="1"/>
</dbReference>
<dbReference type="EMBL" id="BMJH01000002">
    <property type="protein sequence ID" value="GGC66434.1"/>
    <property type="molecule type" value="Genomic_DNA"/>
</dbReference>
<dbReference type="SUPFAM" id="SSF54292">
    <property type="entry name" value="2Fe-2S ferredoxin-like"/>
    <property type="match status" value="1"/>
</dbReference>
<dbReference type="InterPro" id="IPR012675">
    <property type="entry name" value="Beta-grasp_dom_sf"/>
</dbReference>
<dbReference type="SUPFAM" id="SSF63380">
    <property type="entry name" value="Riboflavin synthase domain-like"/>
    <property type="match status" value="1"/>
</dbReference>
<keyword evidence="5" id="KW-0274">FAD</keyword>
<protein>
    <submittedName>
        <fullName evidence="11">NADPH oxidoreductase</fullName>
    </submittedName>
</protein>
<proteinExistence type="predicted"/>
<sequence length="370" mass="40456">MKLWKWLEKPVEDIPNAGSRQLDKARAAFTRLTTPLIPDDYLHLINPLWSARELRGRIVDVKRETADSATVVIKPGWGFNYRYRAGQFVGIGLHIDGRWHWRSYSLTSPPTQSRGKISIAVKAMPEGFLSTHLVGGVKEGTIIRLAAPQGDFVLPDPPPSKLLFITAGSGITPVIGMLRTLVHRGVDPDVVHVHSARTAGDVMFAAELAGYEEQRNYRLHLQLTDEQGIFGAEMLEGVVADWRSREAWVCGPPGMLEAMENHFSAAGLREHMHIERFTIDRTEYAGEGGTVSFARSGKSIQVDGATTLLEAGEQVGVRMPFGCRMGICHTCVAGLGSGFVRDLRSGREAGAGERVKTCISVAAGDCSLEL</sequence>
<gene>
    <name evidence="11" type="ORF">GCM10011410_18780</name>
</gene>
<evidence type="ECO:0000256" key="7">
    <source>
        <dbReference type="ARBA" id="ARBA00023004"/>
    </source>
</evidence>
<dbReference type="GO" id="GO:0046872">
    <property type="term" value="F:metal ion binding"/>
    <property type="evidence" value="ECO:0007669"/>
    <property type="project" value="UniProtKB-KW"/>
</dbReference>
<dbReference type="InterPro" id="IPR008333">
    <property type="entry name" value="Cbr1-like_FAD-bd_dom"/>
</dbReference>
<keyword evidence="6" id="KW-0560">Oxidoreductase</keyword>
<dbReference type="Pfam" id="PF00970">
    <property type="entry name" value="FAD_binding_6"/>
    <property type="match status" value="1"/>
</dbReference>
<evidence type="ECO:0000256" key="2">
    <source>
        <dbReference type="ARBA" id="ARBA00022630"/>
    </source>
</evidence>
<dbReference type="PANTHER" id="PTHR47354:SF6">
    <property type="entry name" value="NADH OXIDOREDUCTASE HCR"/>
    <property type="match status" value="1"/>
</dbReference>
<dbReference type="InterPro" id="IPR017938">
    <property type="entry name" value="Riboflavin_synthase-like_b-brl"/>
</dbReference>
<keyword evidence="12" id="KW-1185">Reference proteome</keyword>
<dbReference type="Gene3D" id="3.10.20.30">
    <property type="match status" value="1"/>
</dbReference>
<evidence type="ECO:0000256" key="8">
    <source>
        <dbReference type="ARBA" id="ARBA00023014"/>
    </source>
</evidence>
<feature type="domain" description="2Fe-2S ferredoxin-type" evidence="9">
    <location>
        <begin position="289"/>
        <end position="370"/>
    </location>
</feature>
<keyword evidence="4" id="KW-0479">Metal-binding</keyword>
<evidence type="ECO:0000256" key="6">
    <source>
        <dbReference type="ARBA" id="ARBA00023002"/>
    </source>
</evidence>
<dbReference type="PROSITE" id="PS51085">
    <property type="entry name" value="2FE2S_FER_2"/>
    <property type="match status" value="1"/>
</dbReference>
<dbReference type="PROSITE" id="PS51384">
    <property type="entry name" value="FAD_FR"/>
    <property type="match status" value="1"/>
</dbReference>
<dbReference type="InterPro" id="IPR001433">
    <property type="entry name" value="OxRdtase_FAD/NAD-bd"/>
</dbReference>
<dbReference type="InterPro" id="IPR050415">
    <property type="entry name" value="MRET"/>
</dbReference>
<reference evidence="11" key="1">
    <citation type="journal article" date="2014" name="Int. J. Syst. Evol. Microbiol.">
        <title>Complete genome sequence of Corynebacterium casei LMG S-19264T (=DSM 44701T), isolated from a smear-ripened cheese.</title>
        <authorList>
            <consortium name="US DOE Joint Genome Institute (JGI-PGF)"/>
            <person name="Walter F."/>
            <person name="Albersmeier A."/>
            <person name="Kalinowski J."/>
            <person name="Ruckert C."/>
        </authorList>
    </citation>
    <scope>NUCLEOTIDE SEQUENCE</scope>
    <source>
        <strain evidence="11">CGMCC 1.15478</strain>
    </source>
</reference>
<evidence type="ECO:0000259" key="9">
    <source>
        <dbReference type="PROSITE" id="PS51085"/>
    </source>
</evidence>
<evidence type="ECO:0000256" key="1">
    <source>
        <dbReference type="ARBA" id="ARBA00001974"/>
    </source>
</evidence>
<dbReference type="PANTHER" id="PTHR47354">
    <property type="entry name" value="NADH OXIDOREDUCTASE HCR"/>
    <property type="match status" value="1"/>
</dbReference>
<keyword evidence="3" id="KW-0001">2Fe-2S</keyword>
<dbReference type="Gene3D" id="2.40.30.10">
    <property type="entry name" value="Translation factors"/>
    <property type="match status" value="1"/>
</dbReference>
<keyword evidence="2" id="KW-0285">Flavoprotein</keyword>
<reference evidence="11" key="2">
    <citation type="submission" date="2020-09" db="EMBL/GenBank/DDBJ databases">
        <authorList>
            <person name="Sun Q."/>
            <person name="Zhou Y."/>
        </authorList>
    </citation>
    <scope>NUCLEOTIDE SEQUENCE</scope>
    <source>
        <strain evidence="11">CGMCC 1.15478</strain>
    </source>
</reference>
<dbReference type="InterPro" id="IPR001041">
    <property type="entry name" value="2Fe-2S_ferredoxin-type"/>
</dbReference>
<dbReference type="GO" id="GO:0016491">
    <property type="term" value="F:oxidoreductase activity"/>
    <property type="evidence" value="ECO:0007669"/>
    <property type="project" value="UniProtKB-KW"/>
</dbReference>
<dbReference type="InterPro" id="IPR017927">
    <property type="entry name" value="FAD-bd_FR_type"/>
</dbReference>
<evidence type="ECO:0000313" key="12">
    <source>
        <dbReference type="Proteomes" id="UP000641514"/>
    </source>
</evidence>
<evidence type="ECO:0000259" key="10">
    <source>
        <dbReference type="PROSITE" id="PS51384"/>
    </source>
</evidence>
<dbReference type="Gene3D" id="3.40.50.80">
    <property type="entry name" value="Nucleotide-binding domain of ferredoxin-NADP reductase (FNR) module"/>
    <property type="match status" value="1"/>
</dbReference>
<evidence type="ECO:0000313" key="11">
    <source>
        <dbReference type="EMBL" id="GGC66434.1"/>
    </source>
</evidence>
<dbReference type="InterPro" id="IPR039261">
    <property type="entry name" value="FNR_nucleotide-bd"/>
</dbReference>
<evidence type="ECO:0000256" key="3">
    <source>
        <dbReference type="ARBA" id="ARBA00022714"/>
    </source>
</evidence>
<dbReference type="RefSeq" id="WP_188673632.1">
    <property type="nucleotide sequence ID" value="NZ_BMJH01000002.1"/>
</dbReference>
<dbReference type="Pfam" id="PF00111">
    <property type="entry name" value="Fer2"/>
    <property type="match status" value="1"/>
</dbReference>
<dbReference type="AlphaFoldDB" id="A0A916XDR7"/>
<accession>A0A916XDR7</accession>
<evidence type="ECO:0000256" key="4">
    <source>
        <dbReference type="ARBA" id="ARBA00022723"/>
    </source>
</evidence>
<keyword evidence="7" id="KW-0408">Iron</keyword>
<dbReference type="CDD" id="cd06216">
    <property type="entry name" value="FNR_iron_sulfur_binding_2"/>
    <property type="match status" value="1"/>
</dbReference>